<name>X1GPL5_9ZZZZ</name>
<dbReference type="SUPFAM" id="SSF56801">
    <property type="entry name" value="Acetyl-CoA synthetase-like"/>
    <property type="match status" value="1"/>
</dbReference>
<dbReference type="AlphaFoldDB" id="X1GPL5"/>
<evidence type="ECO:0000313" key="2">
    <source>
        <dbReference type="EMBL" id="GAH43534.1"/>
    </source>
</evidence>
<dbReference type="Gene3D" id="3.30.300.30">
    <property type="match status" value="1"/>
</dbReference>
<protein>
    <recommendedName>
        <fullName evidence="1">AMP-dependent synthetase/ligase domain-containing protein</fullName>
    </recommendedName>
</protein>
<accession>X1GPL5</accession>
<feature type="domain" description="AMP-dependent synthetase/ligase" evidence="1">
    <location>
        <begin position="1"/>
        <end position="164"/>
    </location>
</feature>
<dbReference type="EMBL" id="BARU01008625">
    <property type="protein sequence ID" value="GAH43534.1"/>
    <property type="molecule type" value="Genomic_DNA"/>
</dbReference>
<reference evidence="2" key="1">
    <citation type="journal article" date="2014" name="Front. Microbiol.">
        <title>High frequency of phylogenetically diverse reductive dehalogenase-homologous genes in deep subseafloor sedimentary metagenomes.</title>
        <authorList>
            <person name="Kawai M."/>
            <person name="Futagami T."/>
            <person name="Toyoda A."/>
            <person name="Takaki Y."/>
            <person name="Nishi S."/>
            <person name="Hori S."/>
            <person name="Arai W."/>
            <person name="Tsubouchi T."/>
            <person name="Morono Y."/>
            <person name="Uchiyama I."/>
            <person name="Ito T."/>
            <person name="Fujiyama A."/>
            <person name="Inagaki F."/>
            <person name="Takami H."/>
        </authorList>
    </citation>
    <scope>NUCLEOTIDE SEQUENCE</scope>
    <source>
        <strain evidence="2">Expedition CK06-06</strain>
    </source>
</reference>
<feature type="non-terminal residue" evidence="2">
    <location>
        <position position="1"/>
    </location>
</feature>
<dbReference type="Pfam" id="PF00501">
    <property type="entry name" value="AMP-binding"/>
    <property type="match status" value="1"/>
</dbReference>
<dbReference type="GO" id="GO:0016405">
    <property type="term" value="F:CoA-ligase activity"/>
    <property type="evidence" value="ECO:0007669"/>
    <property type="project" value="TreeGrafter"/>
</dbReference>
<dbReference type="InterPro" id="IPR045851">
    <property type="entry name" value="AMP-bd_C_sf"/>
</dbReference>
<comment type="caution">
    <text evidence="2">The sequence shown here is derived from an EMBL/GenBank/DDBJ whole genome shotgun (WGS) entry which is preliminary data.</text>
</comment>
<dbReference type="InterPro" id="IPR000873">
    <property type="entry name" value="AMP-dep_synth/lig_dom"/>
</dbReference>
<proteinExistence type="predicted"/>
<dbReference type="Gene3D" id="3.40.50.12780">
    <property type="entry name" value="N-terminal domain of ligase-like"/>
    <property type="match status" value="1"/>
</dbReference>
<evidence type="ECO:0000259" key="1">
    <source>
        <dbReference type="Pfam" id="PF00501"/>
    </source>
</evidence>
<dbReference type="PANTHER" id="PTHR24096">
    <property type="entry name" value="LONG-CHAIN-FATTY-ACID--COA LIGASE"/>
    <property type="match status" value="1"/>
</dbReference>
<organism evidence="2">
    <name type="scientific">marine sediment metagenome</name>
    <dbReference type="NCBI Taxonomy" id="412755"/>
    <lineage>
        <taxon>unclassified sequences</taxon>
        <taxon>metagenomes</taxon>
        <taxon>ecological metagenomes</taxon>
    </lineage>
</organism>
<dbReference type="InterPro" id="IPR042099">
    <property type="entry name" value="ANL_N_sf"/>
</dbReference>
<sequence length="267" mass="29614">HIAGFFVAMYLTYISSTQILIANPRDTDHIIHEMIDKKITVYSSVPTLFLLVARNPKSKEIPSEILDNITLYISGAAPFPAEAVRDFEKQFHSENKFVEVYGMTETAVLVSASPAIGKKKIGTVGLPLPDTEMKLVDVETGEDVEIGKPGEVCVKGPQVARGYHKKPEETKKAFDKDGWLRTGDVGIFDEEGYLRIVDRTKDMLSISGFKVYSVHVEDIMIKHPNIEMMAIIGLPDKDRPGSEIVKAVIQLKEGIEATNRNKVGTLL</sequence>
<gene>
    <name evidence="2" type="ORF">S03H2_16828</name>
</gene>